<keyword evidence="2" id="KW-0812">Transmembrane</keyword>
<organism evidence="4 5">
    <name type="scientific">Heligmosomoides polygyrus</name>
    <name type="common">Parasitic roundworm</name>
    <dbReference type="NCBI Taxonomy" id="6339"/>
    <lineage>
        <taxon>Eukaryota</taxon>
        <taxon>Metazoa</taxon>
        <taxon>Ecdysozoa</taxon>
        <taxon>Nematoda</taxon>
        <taxon>Chromadorea</taxon>
        <taxon>Rhabditida</taxon>
        <taxon>Rhabditina</taxon>
        <taxon>Rhabditomorpha</taxon>
        <taxon>Strongyloidea</taxon>
        <taxon>Heligmosomidae</taxon>
        <taxon>Heligmosomoides</taxon>
    </lineage>
</organism>
<protein>
    <submittedName>
        <fullName evidence="5">Wsv321</fullName>
    </submittedName>
</protein>
<dbReference type="WBParaSite" id="HPBE_0000200201-mRNA-1">
    <property type="protein sequence ID" value="HPBE_0000200201-mRNA-1"/>
    <property type="gene ID" value="HPBE_0000200201"/>
</dbReference>
<evidence type="ECO:0000256" key="1">
    <source>
        <dbReference type="SAM" id="MobiDB-lite"/>
    </source>
</evidence>
<feature type="region of interest" description="Disordered" evidence="1">
    <location>
        <begin position="94"/>
        <end position="114"/>
    </location>
</feature>
<accession>A0A3P7UKS0</accession>
<dbReference type="EMBL" id="UZAH01002620">
    <property type="protein sequence ID" value="VDO22587.1"/>
    <property type="molecule type" value="Genomic_DNA"/>
</dbReference>
<evidence type="ECO:0000313" key="5">
    <source>
        <dbReference type="WBParaSite" id="HPBE_0000200201-mRNA-1"/>
    </source>
</evidence>
<gene>
    <name evidence="3" type="ORF">HPBE_LOCUS2003</name>
</gene>
<reference evidence="5" key="2">
    <citation type="submission" date="2019-09" db="UniProtKB">
        <authorList>
            <consortium name="WormBaseParasite"/>
        </authorList>
    </citation>
    <scope>IDENTIFICATION</scope>
</reference>
<keyword evidence="2" id="KW-1133">Transmembrane helix</keyword>
<keyword evidence="4" id="KW-1185">Reference proteome</keyword>
<proteinExistence type="predicted"/>
<dbReference type="OrthoDB" id="5874286at2759"/>
<evidence type="ECO:0000313" key="4">
    <source>
        <dbReference type="Proteomes" id="UP000050761"/>
    </source>
</evidence>
<dbReference type="AlphaFoldDB" id="A0A183F760"/>
<feature type="transmembrane region" description="Helical" evidence="2">
    <location>
        <begin position="6"/>
        <end position="35"/>
    </location>
</feature>
<keyword evidence="2" id="KW-0472">Membrane</keyword>
<dbReference type="Proteomes" id="UP000050761">
    <property type="component" value="Unassembled WGS sequence"/>
</dbReference>
<name>A0A183F760_HELPZ</name>
<evidence type="ECO:0000256" key="2">
    <source>
        <dbReference type="SAM" id="Phobius"/>
    </source>
</evidence>
<reference evidence="3 4" key="1">
    <citation type="submission" date="2018-11" db="EMBL/GenBank/DDBJ databases">
        <authorList>
            <consortium name="Pathogen Informatics"/>
        </authorList>
    </citation>
    <scope>NUCLEOTIDE SEQUENCE [LARGE SCALE GENOMIC DNA]</scope>
</reference>
<accession>A0A183F760</accession>
<evidence type="ECO:0000313" key="3">
    <source>
        <dbReference type="EMBL" id="VDO22587.1"/>
    </source>
</evidence>
<sequence length="149" mass="16126">MRLPDILSAITLNLVLALFSMVMAIVALGLLAFVLAKDNYLHKDAPPSPKNDKIRRHESVVVDFTKPSTIPDHFLQLNTLMFQKKAKNNQVTQMPGAVPLSGMDAMSASSEGAGGKLSENLNEIDDVAANKISHGLRALRSASQESTTR</sequence>